<dbReference type="Pfam" id="PF01067">
    <property type="entry name" value="Calpain_III"/>
    <property type="match status" value="1"/>
</dbReference>
<feature type="active site" evidence="5 6">
    <location>
        <position position="300"/>
    </location>
</feature>
<dbReference type="Pfam" id="PF00648">
    <property type="entry name" value="Peptidase_C2"/>
    <property type="match status" value="1"/>
</dbReference>
<dbReference type="PANTHER" id="PTHR10183">
    <property type="entry name" value="CALPAIN"/>
    <property type="match status" value="1"/>
</dbReference>
<dbReference type="InterPro" id="IPR038765">
    <property type="entry name" value="Papain-like_cys_pep_sf"/>
</dbReference>
<dbReference type="FunFam" id="3.90.70.10:FF:000054">
    <property type="entry name" value="Calpain 14"/>
    <property type="match status" value="1"/>
</dbReference>
<evidence type="ECO:0000259" key="8">
    <source>
        <dbReference type="PROSITE" id="PS50203"/>
    </source>
</evidence>
<comment type="similarity">
    <text evidence="1">Belongs to the peptidase C2 family.</text>
</comment>
<dbReference type="InterPro" id="IPR036213">
    <property type="entry name" value="Calpain_III_sf"/>
</dbReference>
<evidence type="ECO:0000256" key="7">
    <source>
        <dbReference type="SAM" id="MobiDB-lite"/>
    </source>
</evidence>
<gene>
    <name evidence="9" type="ORF">C0Q70_06899</name>
</gene>
<dbReference type="Gene3D" id="3.90.70.10">
    <property type="entry name" value="Cysteine proteinases"/>
    <property type="match status" value="1"/>
</dbReference>
<feature type="domain" description="Calpain catalytic" evidence="8">
    <location>
        <begin position="84"/>
        <end position="384"/>
    </location>
</feature>
<keyword evidence="4 6" id="KW-0788">Thiol protease</keyword>
<dbReference type="PROSITE" id="PS00139">
    <property type="entry name" value="THIOL_PROTEASE_CYS"/>
    <property type="match status" value="1"/>
</dbReference>
<evidence type="ECO:0000313" key="10">
    <source>
        <dbReference type="Proteomes" id="UP000245119"/>
    </source>
</evidence>
<feature type="region of interest" description="Disordered" evidence="7">
    <location>
        <begin position="1"/>
        <end position="45"/>
    </location>
</feature>
<feature type="compositionally biased region" description="Polar residues" evidence="7">
    <location>
        <begin position="1"/>
        <end position="11"/>
    </location>
</feature>
<evidence type="ECO:0000256" key="2">
    <source>
        <dbReference type="ARBA" id="ARBA00022670"/>
    </source>
</evidence>
<dbReference type="SMART" id="SM00720">
    <property type="entry name" value="calpain_III"/>
    <property type="match status" value="1"/>
</dbReference>
<organism evidence="9 10">
    <name type="scientific">Pomacea canaliculata</name>
    <name type="common">Golden apple snail</name>
    <dbReference type="NCBI Taxonomy" id="400727"/>
    <lineage>
        <taxon>Eukaryota</taxon>
        <taxon>Metazoa</taxon>
        <taxon>Spiralia</taxon>
        <taxon>Lophotrochozoa</taxon>
        <taxon>Mollusca</taxon>
        <taxon>Gastropoda</taxon>
        <taxon>Caenogastropoda</taxon>
        <taxon>Architaenioglossa</taxon>
        <taxon>Ampullarioidea</taxon>
        <taxon>Ampullariidae</taxon>
        <taxon>Pomacea</taxon>
    </lineage>
</organism>
<dbReference type="InterPro" id="IPR022683">
    <property type="entry name" value="Calpain_III"/>
</dbReference>
<dbReference type="CDD" id="cd00044">
    <property type="entry name" value="CysPc"/>
    <property type="match status" value="1"/>
</dbReference>
<dbReference type="GO" id="GO:0006508">
    <property type="term" value="P:proteolysis"/>
    <property type="evidence" value="ECO:0007669"/>
    <property type="project" value="UniProtKB-KW"/>
</dbReference>
<dbReference type="Proteomes" id="UP000245119">
    <property type="component" value="Linkage Group LG4"/>
</dbReference>
<evidence type="ECO:0000256" key="6">
    <source>
        <dbReference type="PROSITE-ProRule" id="PRU00239"/>
    </source>
</evidence>
<protein>
    <recommendedName>
        <fullName evidence="8">Calpain catalytic domain-containing protein</fullName>
    </recommendedName>
</protein>
<comment type="caution">
    <text evidence="9">The sequence shown here is derived from an EMBL/GenBank/DDBJ whole genome shotgun (WGS) entry which is preliminary data.</text>
</comment>
<dbReference type="InterPro" id="IPR022684">
    <property type="entry name" value="Calpain_cysteine_protease"/>
</dbReference>
<dbReference type="GO" id="GO:0005737">
    <property type="term" value="C:cytoplasm"/>
    <property type="evidence" value="ECO:0007669"/>
    <property type="project" value="TreeGrafter"/>
</dbReference>
<feature type="active site" evidence="5 6">
    <location>
        <position position="324"/>
    </location>
</feature>
<evidence type="ECO:0000256" key="5">
    <source>
        <dbReference type="PIRSR" id="PIRSR622684-1"/>
    </source>
</evidence>
<keyword evidence="10" id="KW-1185">Reference proteome</keyword>
<dbReference type="InterPro" id="IPR022682">
    <property type="entry name" value="Calpain_domain_III"/>
</dbReference>
<dbReference type="InterPro" id="IPR001300">
    <property type="entry name" value="Peptidase_C2_calpain_cat"/>
</dbReference>
<dbReference type="SMART" id="SM00230">
    <property type="entry name" value="CysPc"/>
    <property type="match status" value="1"/>
</dbReference>
<reference evidence="9 10" key="1">
    <citation type="submission" date="2018-04" db="EMBL/GenBank/DDBJ databases">
        <title>The genome of golden apple snail Pomacea canaliculata provides insight into stress tolerance and invasive adaptation.</title>
        <authorList>
            <person name="Liu C."/>
            <person name="Liu B."/>
            <person name="Ren Y."/>
            <person name="Zhang Y."/>
            <person name="Wang H."/>
            <person name="Li S."/>
            <person name="Jiang F."/>
            <person name="Yin L."/>
            <person name="Zhang G."/>
            <person name="Qian W."/>
            <person name="Fan W."/>
        </authorList>
    </citation>
    <scope>NUCLEOTIDE SEQUENCE [LARGE SCALE GENOMIC DNA]</scope>
    <source>
        <strain evidence="9">SZHN2017</strain>
        <tissue evidence="9">Muscle</tissue>
    </source>
</reference>
<dbReference type="InterPro" id="IPR033883">
    <property type="entry name" value="C2_III"/>
</dbReference>
<dbReference type="EMBL" id="PZQS01000004">
    <property type="protein sequence ID" value="PVD31487.1"/>
    <property type="molecule type" value="Genomic_DNA"/>
</dbReference>
<feature type="compositionally biased region" description="Basic and acidic residues" evidence="7">
    <location>
        <begin position="12"/>
        <end position="30"/>
    </location>
</feature>
<dbReference type="STRING" id="400727.A0A2T7PDI9"/>
<name>A0A2T7PDI9_POMCA</name>
<keyword evidence="3 6" id="KW-0378">Hydrolase</keyword>
<dbReference type="PANTHER" id="PTHR10183:SF379">
    <property type="entry name" value="CALPAIN-5"/>
    <property type="match status" value="1"/>
</dbReference>
<dbReference type="SUPFAM" id="SSF54001">
    <property type="entry name" value="Cysteine proteinases"/>
    <property type="match status" value="1"/>
</dbReference>
<dbReference type="AlphaFoldDB" id="A0A2T7PDI9"/>
<evidence type="ECO:0000256" key="4">
    <source>
        <dbReference type="ARBA" id="ARBA00022807"/>
    </source>
</evidence>
<keyword evidence="2 6" id="KW-0645">Protease</keyword>
<dbReference type="PRINTS" id="PR00704">
    <property type="entry name" value="CALPAIN"/>
</dbReference>
<proteinExistence type="inferred from homology"/>
<evidence type="ECO:0000256" key="1">
    <source>
        <dbReference type="ARBA" id="ARBA00007623"/>
    </source>
</evidence>
<dbReference type="GO" id="GO:0004198">
    <property type="term" value="F:calcium-dependent cysteine-type endopeptidase activity"/>
    <property type="evidence" value="ECO:0007669"/>
    <property type="project" value="InterPro"/>
</dbReference>
<dbReference type="PROSITE" id="PS50203">
    <property type="entry name" value="CALPAIN_CAT"/>
    <property type="match status" value="1"/>
</dbReference>
<sequence>MGCGSSSQSEAEPQKPRLLVERAESVDRHGNGSVPSARKNGGIVNNNVPKTALTHLRAVEDEELHISNPDDVQLILDNLQDGELFCDPDFTPGYSALFCTAGHSDGGIMWLRPQELLEEGQIPELMVDGVTRDDIKQGILGDCWFLSSCAAVSQNEACMRKVLPSNQKLCGENYKGVVCFNFWRFGEWRPVHIDDRLPCIDKKLIYGHSSDPREYWVALIEKAYAKLHGSYEAVEGGITMDALVDLTGGLAERYDVKEYDPTIYHLILHAHRSGAFIACAKKGDWRTSMNAEGNGLVPGHAYTVTGVTKIQHEMGEEKLLRLRNPWGDSTEWRGSWSDNDVNWQWVDEATKQKIQVDSRDDGEFWIAFRDFCHHFQEVTICLLGPDFDGDGVSDAVGHMETIIGEWVIGESAGGSRNNLEMFATNPQFLLTLREADKFNFETDDAEFEGKCIIVISLMQEIKQTLRRSRPKSLQIGFSIYKTNTPERKLPSRHFRYNPDCGKNGVYINFREVSGRFELEPGTYIIIPSTFHPNYAATFMLRVFGEKPFSLSG</sequence>
<dbReference type="Gene3D" id="2.60.120.380">
    <property type="match status" value="1"/>
</dbReference>
<evidence type="ECO:0000313" key="9">
    <source>
        <dbReference type="EMBL" id="PVD31487.1"/>
    </source>
</evidence>
<dbReference type="InterPro" id="IPR000169">
    <property type="entry name" value="Pept_cys_AS"/>
</dbReference>
<evidence type="ECO:0000256" key="3">
    <source>
        <dbReference type="ARBA" id="ARBA00022801"/>
    </source>
</evidence>
<dbReference type="OrthoDB" id="424753at2759"/>
<dbReference type="SUPFAM" id="SSF49758">
    <property type="entry name" value="Calpain large subunit, middle domain (domain III)"/>
    <property type="match status" value="1"/>
</dbReference>
<accession>A0A2T7PDI9</accession>
<dbReference type="CDD" id="cd00214">
    <property type="entry name" value="Calpain_III"/>
    <property type="match status" value="1"/>
</dbReference>
<feature type="active site" evidence="5 6">
    <location>
        <position position="143"/>
    </location>
</feature>